<dbReference type="KEGG" id="sdyn:Mal52_16710"/>
<keyword evidence="4" id="KW-0067">ATP-binding</keyword>
<dbReference type="GO" id="GO:0005524">
    <property type="term" value="F:ATP binding"/>
    <property type="evidence" value="ECO:0007669"/>
    <property type="project" value="UniProtKB-KW"/>
</dbReference>
<reference evidence="9 10" key="1">
    <citation type="submission" date="2019-02" db="EMBL/GenBank/DDBJ databases">
        <title>Deep-cultivation of Planctomycetes and their phenomic and genomic characterization uncovers novel biology.</title>
        <authorList>
            <person name="Wiegand S."/>
            <person name="Jogler M."/>
            <person name="Boedeker C."/>
            <person name="Pinto D."/>
            <person name="Vollmers J."/>
            <person name="Rivas-Marin E."/>
            <person name="Kohn T."/>
            <person name="Peeters S.H."/>
            <person name="Heuer A."/>
            <person name="Rast P."/>
            <person name="Oberbeckmann S."/>
            <person name="Bunk B."/>
            <person name="Jeske O."/>
            <person name="Meyerdierks A."/>
            <person name="Storesund J.E."/>
            <person name="Kallscheuer N."/>
            <person name="Luecker S."/>
            <person name="Lage O.M."/>
            <person name="Pohl T."/>
            <person name="Merkel B.J."/>
            <person name="Hornburger P."/>
            <person name="Mueller R.-W."/>
            <person name="Bruemmer F."/>
            <person name="Labrenz M."/>
            <person name="Spormann A.M."/>
            <person name="Op den Camp H."/>
            <person name="Overmann J."/>
            <person name="Amann R."/>
            <person name="Jetten M.S.M."/>
            <person name="Mascher T."/>
            <person name="Medema M.H."/>
            <person name="Devos D.P."/>
            <person name="Kaster A.-K."/>
            <person name="Ovreas L."/>
            <person name="Rohde M."/>
            <person name="Galperin M.Y."/>
            <person name="Jogler C."/>
        </authorList>
    </citation>
    <scope>NUCLEOTIDE SEQUENCE [LARGE SCALE GENOMIC DNA]</scope>
    <source>
        <strain evidence="9 10">Mal52</strain>
    </source>
</reference>
<dbReference type="PROSITE" id="PS00108">
    <property type="entry name" value="PROTEIN_KINASE_ST"/>
    <property type="match status" value="1"/>
</dbReference>
<feature type="transmembrane region" description="Helical" evidence="6">
    <location>
        <begin position="563"/>
        <end position="586"/>
    </location>
</feature>
<keyword evidence="1 9" id="KW-0808">Transferase</keyword>
<proteinExistence type="predicted"/>
<dbReference type="PROSITE" id="PS50006">
    <property type="entry name" value="FHA_DOMAIN"/>
    <property type="match status" value="1"/>
</dbReference>
<dbReference type="PANTHER" id="PTHR43289:SF6">
    <property type="entry name" value="SERINE_THREONINE-PROTEIN KINASE NEKL-3"/>
    <property type="match status" value="1"/>
</dbReference>
<keyword evidence="2" id="KW-0547">Nucleotide-binding</keyword>
<name>A0A517ZL33_9PLAN</name>
<evidence type="ECO:0000313" key="10">
    <source>
        <dbReference type="Proteomes" id="UP000319383"/>
    </source>
</evidence>
<evidence type="ECO:0000256" key="1">
    <source>
        <dbReference type="ARBA" id="ARBA00022679"/>
    </source>
</evidence>
<dbReference type="PANTHER" id="PTHR43289">
    <property type="entry name" value="MITOGEN-ACTIVATED PROTEIN KINASE KINASE KINASE 20-RELATED"/>
    <property type="match status" value="1"/>
</dbReference>
<feature type="compositionally biased region" description="Polar residues" evidence="5">
    <location>
        <begin position="422"/>
        <end position="456"/>
    </location>
</feature>
<evidence type="ECO:0000256" key="2">
    <source>
        <dbReference type="ARBA" id="ARBA00022741"/>
    </source>
</evidence>
<evidence type="ECO:0000256" key="6">
    <source>
        <dbReference type="SAM" id="Phobius"/>
    </source>
</evidence>
<dbReference type="InterPro" id="IPR000253">
    <property type="entry name" value="FHA_dom"/>
</dbReference>
<keyword evidence="6" id="KW-0472">Membrane</keyword>
<dbReference type="InterPro" id="IPR008984">
    <property type="entry name" value="SMAD_FHA_dom_sf"/>
</dbReference>
<dbReference type="Gene3D" id="2.60.200.20">
    <property type="match status" value="1"/>
</dbReference>
<evidence type="ECO:0000259" key="8">
    <source>
        <dbReference type="PROSITE" id="PS50011"/>
    </source>
</evidence>
<evidence type="ECO:0000259" key="7">
    <source>
        <dbReference type="PROSITE" id="PS50006"/>
    </source>
</evidence>
<dbReference type="InterPro" id="IPR011009">
    <property type="entry name" value="Kinase-like_dom_sf"/>
</dbReference>
<dbReference type="SMART" id="SM00240">
    <property type="entry name" value="FHA"/>
    <property type="match status" value="1"/>
</dbReference>
<dbReference type="Gene3D" id="3.30.200.20">
    <property type="entry name" value="Phosphorylase Kinase, domain 1"/>
    <property type="match status" value="1"/>
</dbReference>
<dbReference type="Pfam" id="PF00498">
    <property type="entry name" value="FHA"/>
    <property type="match status" value="1"/>
</dbReference>
<dbReference type="EC" id="2.7.11.1" evidence="9"/>
<organism evidence="9 10">
    <name type="scientific">Symmachiella dynata</name>
    <dbReference type="NCBI Taxonomy" id="2527995"/>
    <lineage>
        <taxon>Bacteria</taxon>
        <taxon>Pseudomonadati</taxon>
        <taxon>Planctomycetota</taxon>
        <taxon>Planctomycetia</taxon>
        <taxon>Planctomycetales</taxon>
        <taxon>Planctomycetaceae</taxon>
        <taxon>Symmachiella</taxon>
    </lineage>
</organism>
<dbReference type="PROSITE" id="PS50011">
    <property type="entry name" value="PROTEIN_KINASE_DOM"/>
    <property type="match status" value="1"/>
</dbReference>
<dbReference type="SMART" id="SM00220">
    <property type="entry name" value="S_TKc"/>
    <property type="match status" value="1"/>
</dbReference>
<dbReference type="SUPFAM" id="SSF56112">
    <property type="entry name" value="Protein kinase-like (PK-like)"/>
    <property type="match status" value="1"/>
</dbReference>
<sequence>MASQLLTNSFLELLEKSELLPPAQFNAVVRKFKLQEMPSGFEAAKTLVLNGVLSRFQADRLMQGRYRGFFIGNFKVLEILGVGGMGWVYTAEDLQSGRIVALKVLSEHHQHIVDMQARMKLEVRAGQKLDHPNIVHAYKAEHTGDVDFLVTEYVEGINLQEWSDLAGPTPFPQACDFICQAAAGLQHAHSNGLVHRDIKPSNLIVDKSGAVKILDFGLALTRNDEDEFSLAMIFGHDCLGTDDFIPPEQARESYAVDSRADLYSLGCTLYFLLSGRVPFPLKTTPEKLRAHLSKTPQPIGELVPSLPEPVIAAVEKLMAKDPGERFQSAAEVKAALEPFAERKLIPFDFPAILVERCKDAQRRVSALKQRRRKIAEASSSSSMARRMMLDSSNQHLQAGVDTGVPGETRPRRSAVSLVNPLDSYTASKISSNDMKAKSRPQQGTQPFPTSKPQSTTSATFAPAYLTSQAGGRPIKLYQPYLVVGRDEGCDISIDGAGVSGRHCEFRCDGQQWTVTDLGSKNGIQINGQSVQSHAIQSGDELTFGKLQRFRFMTTAQQPQPARITWPAIVASLAVGAAAATAWWWFLAR</sequence>
<keyword evidence="6" id="KW-0812">Transmembrane</keyword>
<gene>
    <name evidence="9" type="primary">prkC_2</name>
    <name evidence="9" type="ORF">Mal52_16710</name>
</gene>
<evidence type="ECO:0000256" key="5">
    <source>
        <dbReference type="SAM" id="MobiDB-lite"/>
    </source>
</evidence>
<accession>A0A517ZL33</accession>
<feature type="domain" description="Protein kinase" evidence="8">
    <location>
        <begin position="74"/>
        <end position="340"/>
    </location>
</feature>
<dbReference type="GO" id="GO:0004674">
    <property type="term" value="F:protein serine/threonine kinase activity"/>
    <property type="evidence" value="ECO:0007669"/>
    <property type="project" value="UniProtKB-EC"/>
</dbReference>
<dbReference type="Gene3D" id="1.10.510.10">
    <property type="entry name" value="Transferase(Phosphotransferase) domain 1"/>
    <property type="match status" value="1"/>
</dbReference>
<dbReference type="Pfam" id="PF00069">
    <property type="entry name" value="Pkinase"/>
    <property type="match status" value="1"/>
</dbReference>
<dbReference type="RefSeq" id="WP_145375336.1">
    <property type="nucleotide sequence ID" value="NZ_CP036276.1"/>
</dbReference>
<feature type="domain" description="FHA" evidence="7">
    <location>
        <begin position="481"/>
        <end position="530"/>
    </location>
</feature>
<evidence type="ECO:0000256" key="4">
    <source>
        <dbReference type="ARBA" id="ARBA00022840"/>
    </source>
</evidence>
<dbReference type="CDD" id="cd00060">
    <property type="entry name" value="FHA"/>
    <property type="match status" value="1"/>
</dbReference>
<keyword evidence="6" id="KW-1133">Transmembrane helix</keyword>
<evidence type="ECO:0000256" key="3">
    <source>
        <dbReference type="ARBA" id="ARBA00022777"/>
    </source>
</evidence>
<dbReference type="InterPro" id="IPR000719">
    <property type="entry name" value="Prot_kinase_dom"/>
</dbReference>
<dbReference type="InterPro" id="IPR008271">
    <property type="entry name" value="Ser/Thr_kinase_AS"/>
</dbReference>
<protein>
    <submittedName>
        <fullName evidence="9">Serine/threonine-protein kinase PrkC</fullName>
        <ecNumber evidence="9">2.7.11.1</ecNumber>
    </submittedName>
</protein>
<dbReference type="CDD" id="cd14014">
    <property type="entry name" value="STKc_PknB_like"/>
    <property type="match status" value="1"/>
</dbReference>
<dbReference type="Proteomes" id="UP000319383">
    <property type="component" value="Chromosome"/>
</dbReference>
<keyword evidence="10" id="KW-1185">Reference proteome</keyword>
<dbReference type="SUPFAM" id="SSF49879">
    <property type="entry name" value="SMAD/FHA domain"/>
    <property type="match status" value="1"/>
</dbReference>
<dbReference type="AlphaFoldDB" id="A0A517ZL33"/>
<evidence type="ECO:0000313" key="9">
    <source>
        <dbReference type="EMBL" id="QDU43199.1"/>
    </source>
</evidence>
<keyword evidence="3 9" id="KW-0418">Kinase</keyword>
<feature type="region of interest" description="Disordered" evidence="5">
    <location>
        <begin position="397"/>
        <end position="456"/>
    </location>
</feature>
<dbReference type="EMBL" id="CP036276">
    <property type="protein sequence ID" value="QDU43199.1"/>
    <property type="molecule type" value="Genomic_DNA"/>
</dbReference>